<dbReference type="EMBL" id="NHMK01000006">
    <property type="protein sequence ID" value="OWL98574.1"/>
    <property type="molecule type" value="Genomic_DNA"/>
</dbReference>
<evidence type="ECO:0000313" key="3">
    <source>
        <dbReference type="EMBL" id="OWL98574.1"/>
    </source>
</evidence>
<evidence type="ECO:0000256" key="1">
    <source>
        <dbReference type="SAM" id="MobiDB-lite"/>
    </source>
</evidence>
<dbReference type="AlphaFoldDB" id="A0A246BSD1"/>
<dbReference type="OrthoDB" id="8707822at2"/>
<dbReference type="Pfam" id="PF02342">
    <property type="entry name" value="TerD"/>
    <property type="match status" value="1"/>
</dbReference>
<name>A0A246BSD1_9DEIO</name>
<proteinExistence type="predicted"/>
<feature type="domain" description="TerD" evidence="2">
    <location>
        <begin position="3"/>
        <end position="165"/>
    </location>
</feature>
<evidence type="ECO:0000313" key="4">
    <source>
        <dbReference type="Proteomes" id="UP000197208"/>
    </source>
</evidence>
<feature type="region of interest" description="Disordered" evidence="1">
    <location>
        <begin position="177"/>
        <end position="217"/>
    </location>
</feature>
<comment type="caution">
    <text evidence="3">The sequence shown here is derived from an EMBL/GenBank/DDBJ whole genome shotgun (WGS) entry which is preliminary data.</text>
</comment>
<dbReference type="Gene3D" id="3.60.160.10">
    <property type="entry name" value="Mitochondrial biogenesis AIM24"/>
    <property type="match status" value="1"/>
</dbReference>
<dbReference type="Proteomes" id="UP000197208">
    <property type="component" value="Unassembled WGS sequence"/>
</dbReference>
<gene>
    <name evidence="3" type="ORF">CBQ26_01530</name>
</gene>
<keyword evidence="4" id="KW-1185">Reference proteome</keyword>
<feature type="compositionally biased region" description="Pro residues" evidence="1">
    <location>
        <begin position="177"/>
        <end position="208"/>
    </location>
</feature>
<accession>A0A246BSD1</accession>
<reference evidence="3 4" key="1">
    <citation type="submission" date="2017-05" db="EMBL/GenBank/DDBJ databases">
        <title>De novo genome assembly of Deniococcus indicus strain DR1.</title>
        <authorList>
            <person name="Chauhan D."/>
            <person name="Yennamalli R.M."/>
            <person name="Priyadarshini R."/>
        </authorList>
    </citation>
    <scope>NUCLEOTIDE SEQUENCE [LARGE SCALE GENOMIC DNA]</scope>
    <source>
        <strain evidence="3 4">DR1</strain>
    </source>
</reference>
<dbReference type="PANTHER" id="PTHR38074">
    <property type="entry name" value="ALTERED INHERITANCE OF MITOCHONDRIA PROTEIN 24, MITOCHONDRIAL"/>
    <property type="match status" value="1"/>
</dbReference>
<dbReference type="RefSeq" id="WP_088246851.1">
    <property type="nucleotide sequence ID" value="NZ_BNAM01000007.1"/>
</dbReference>
<protein>
    <recommendedName>
        <fullName evidence="2">TerD domain-containing protein</fullName>
    </recommendedName>
</protein>
<dbReference type="Gene3D" id="2.60.60.30">
    <property type="entry name" value="sav2460 like domains"/>
    <property type="match status" value="1"/>
</dbReference>
<evidence type="ECO:0000259" key="2">
    <source>
        <dbReference type="Pfam" id="PF02342"/>
    </source>
</evidence>
<dbReference type="InterPro" id="IPR016031">
    <property type="entry name" value="Trp_RNA-bd_attenuator-like_dom"/>
</dbReference>
<dbReference type="InterPro" id="IPR003325">
    <property type="entry name" value="TerD"/>
</dbReference>
<dbReference type="CDD" id="cd06974">
    <property type="entry name" value="TerD_like"/>
    <property type="match status" value="1"/>
</dbReference>
<dbReference type="Pfam" id="PF01987">
    <property type="entry name" value="AIM24"/>
    <property type="match status" value="1"/>
</dbReference>
<sequence length="457" mass="48574">MTQLQPGEKRSLSDFISGTRLRVQVTHDLPQADVSVFGLDGERQLRDDRYFVFYNQLSSPGQEVRLQLDGSRATFDLDLGALPPGIERLVFVISHDDAPMSRLGQLRLAVQDPQGAAERAVVVLGGTQFTAERAVMIAELYRHTSGWRLGSVAQGFQGGLDSLLGYFGGQVAGAAPAPAPASPAAAPPPAAPPVPPAPAPVPPAPPASPAETGQGSSVADFLRRSAEQDRPGDVFELESSKMLEVKVNGRVWSKIGAMVAYRGRLEFKRSSTLRDLVGGLRSGGGMGALLGAAMRMGSGEMGPLVSIEGQGVCYLADQGKEISIIRLQGDALNVNGKDLLAFEDTVTHEITMQRSVAGMVAGGMFSVQVRGNGLVAILSHGKPLTLRVTPNEPIFTDPNATIAWSEHLRPDLRVSQDLRSMFGRGGGETLQMAFQGDGFVVVQPYEEASAMENLPSH</sequence>
<dbReference type="InterPro" id="IPR002838">
    <property type="entry name" value="AIM24"/>
</dbReference>
<dbReference type="InterPro" id="IPR036983">
    <property type="entry name" value="AIM24_sf"/>
</dbReference>
<dbReference type="PANTHER" id="PTHR38074:SF1">
    <property type="entry name" value="ALTERED INHERITANCE OF MITOCHONDRIA PROTEIN 24, MITOCHONDRIAL"/>
    <property type="match status" value="1"/>
</dbReference>
<organism evidence="3 4">
    <name type="scientific">Deinococcus indicus</name>
    <dbReference type="NCBI Taxonomy" id="223556"/>
    <lineage>
        <taxon>Bacteria</taxon>
        <taxon>Thermotogati</taxon>
        <taxon>Deinococcota</taxon>
        <taxon>Deinococci</taxon>
        <taxon>Deinococcales</taxon>
        <taxon>Deinococcaceae</taxon>
        <taxon>Deinococcus</taxon>
    </lineage>
</organism>
<dbReference type="SUPFAM" id="SSF51219">
    <property type="entry name" value="TRAP-like"/>
    <property type="match status" value="1"/>
</dbReference>